<sequence length="669" mass="67041">MPSDTTLHETDQKDQDRLDKNKKQTASSKTKDLSHVPCKFFKVGGCTAGSSCPFSHSSAEPGSQKEACTWFVKGNCKFGHKCALAHILPGQSMAMDRKNKKAAQAAANAGGGGNSGGNAGGSGSGTEKSKSKGGRRDGHSSSARLPLLAGGSTAPTRILGSNSSSRPPMGVPLKAAISPSAPAPTLNDNDFTSFSIDELDHSPKHHDDTATSSTDDLNTSDSTPTATTTEPTNTLPTRSSAASSNNPTSPTPDFGPIGSPPNYRNPVSPTSTSTRAPNGTNTTTQPTTAELSTSPRAHPHPSHLTLSSGQYRNGLPSSPPTNPNPTTAPAISSSLSNTAIDFLSTSPFSAPGNQSVFRTGNYSPMPNVGVPASLGALPLLGGRGGGGVKAGNTWGEKGEYDISIEYDEFTGTTTTAGGAGGRSGLAMRRPGGGMRDEGSAVDDEDLDLLPGSLSDLLTDEERSRRMSRSGGVGALRELREGMGMMGINSNATAQQEANAGGAGGGMMGHRYSRSVPAPTLLSDIKSIWADSSSGLAASPARTGLATGAPNTTTSSGVFGSPFAATPDDALSSAGLAGSLGAGGFGGTPSSVGMMSLSPSNASAAFLPGLHRHYSNAKAKAAAAQQLGLGVGGGGGSGGLSRQMRGASGPSLLSVNAASSASNASGGGGH</sequence>
<feature type="compositionally biased region" description="Low complexity" evidence="5">
    <location>
        <begin position="277"/>
        <end position="288"/>
    </location>
</feature>
<feature type="domain" description="C3H1-type" evidence="6">
    <location>
        <begin position="32"/>
        <end position="59"/>
    </location>
</feature>
<feature type="region of interest" description="Disordered" evidence="5">
    <location>
        <begin position="1"/>
        <end position="32"/>
    </location>
</feature>
<dbReference type="InterPro" id="IPR036855">
    <property type="entry name" value="Znf_CCCH_sf"/>
</dbReference>
<keyword evidence="2 4" id="KW-0863">Zinc-finger</keyword>
<dbReference type="Proteomes" id="UP000284842">
    <property type="component" value="Unassembled WGS sequence"/>
</dbReference>
<comment type="caution">
    <text evidence="7">The sequence shown here is derived from an EMBL/GenBank/DDBJ whole genome shotgun (WGS) entry which is preliminary data.</text>
</comment>
<feature type="compositionally biased region" description="Basic and acidic residues" evidence="5">
    <location>
        <begin position="127"/>
        <end position="139"/>
    </location>
</feature>
<feature type="compositionally biased region" description="Polar residues" evidence="5">
    <location>
        <begin position="153"/>
        <end position="166"/>
    </location>
</feature>
<protein>
    <recommendedName>
        <fullName evidence="6">C3H1-type domain-containing protein</fullName>
    </recommendedName>
</protein>
<evidence type="ECO:0000313" key="8">
    <source>
        <dbReference type="Proteomes" id="UP000284842"/>
    </source>
</evidence>
<feature type="domain" description="C3H1-type" evidence="6">
    <location>
        <begin position="62"/>
        <end position="89"/>
    </location>
</feature>
<dbReference type="InterPro" id="IPR000571">
    <property type="entry name" value="Znf_CCCH"/>
</dbReference>
<evidence type="ECO:0000313" key="7">
    <source>
        <dbReference type="EMBL" id="PPQ83705.1"/>
    </source>
</evidence>
<dbReference type="OrthoDB" id="411372at2759"/>
<feature type="compositionally biased region" description="Basic and acidic residues" evidence="5">
    <location>
        <begin position="1"/>
        <end position="22"/>
    </location>
</feature>
<dbReference type="SUPFAM" id="SSF90229">
    <property type="entry name" value="CCCH zinc finger"/>
    <property type="match status" value="1"/>
</dbReference>
<feature type="compositionally biased region" description="Basic and acidic residues" evidence="5">
    <location>
        <begin position="198"/>
        <end position="209"/>
    </location>
</feature>
<evidence type="ECO:0000256" key="4">
    <source>
        <dbReference type="PROSITE-ProRule" id="PRU00723"/>
    </source>
</evidence>
<feature type="compositionally biased region" description="Polar residues" evidence="5">
    <location>
        <begin position="186"/>
        <end position="195"/>
    </location>
</feature>
<proteinExistence type="predicted"/>
<dbReference type="GO" id="GO:0000209">
    <property type="term" value="P:protein polyubiquitination"/>
    <property type="evidence" value="ECO:0007669"/>
    <property type="project" value="InterPro"/>
</dbReference>
<feature type="zinc finger region" description="C3H1-type" evidence="4">
    <location>
        <begin position="62"/>
        <end position="89"/>
    </location>
</feature>
<dbReference type="GO" id="GO:0008270">
    <property type="term" value="F:zinc ion binding"/>
    <property type="evidence" value="ECO:0007669"/>
    <property type="project" value="UniProtKB-KW"/>
</dbReference>
<evidence type="ECO:0000256" key="1">
    <source>
        <dbReference type="ARBA" id="ARBA00022723"/>
    </source>
</evidence>
<dbReference type="STRING" id="181874.A0A409WYV3"/>
<keyword evidence="1 4" id="KW-0479">Metal-binding</keyword>
<keyword evidence="8" id="KW-1185">Reference proteome</keyword>
<dbReference type="PANTHER" id="PTHR11224:SF10">
    <property type="entry name" value="IP09428P-RELATED"/>
    <property type="match status" value="1"/>
</dbReference>
<feature type="compositionally biased region" description="Low complexity" evidence="5">
    <location>
        <begin position="210"/>
        <end position="252"/>
    </location>
</feature>
<feature type="region of interest" description="Disordered" evidence="5">
    <location>
        <begin position="413"/>
        <end position="447"/>
    </location>
</feature>
<dbReference type="AlphaFoldDB" id="A0A409WYV3"/>
<accession>A0A409WYV3</accession>
<evidence type="ECO:0000256" key="2">
    <source>
        <dbReference type="ARBA" id="ARBA00022771"/>
    </source>
</evidence>
<reference evidence="7 8" key="1">
    <citation type="journal article" date="2018" name="Evol. Lett.">
        <title>Horizontal gene cluster transfer increased hallucinogenic mushroom diversity.</title>
        <authorList>
            <person name="Reynolds H.T."/>
            <person name="Vijayakumar V."/>
            <person name="Gluck-Thaler E."/>
            <person name="Korotkin H.B."/>
            <person name="Matheny P.B."/>
            <person name="Slot J.C."/>
        </authorList>
    </citation>
    <scope>NUCLEOTIDE SEQUENCE [LARGE SCALE GENOMIC DNA]</scope>
    <source>
        <strain evidence="7 8">2629</strain>
    </source>
</reference>
<dbReference type="PANTHER" id="PTHR11224">
    <property type="entry name" value="MAKORIN-RELATED"/>
    <property type="match status" value="1"/>
</dbReference>
<evidence type="ECO:0000256" key="3">
    <source>
        <dbReference type="ARBA" id="ARBA00022833"/>
    </source>
</evidence>
<dbReference type="InParanoid" id="A0A409WYV3"/>
<feature type="non-terminal residue" evidence="7">
    <location>
        <position position="669"/>
    </location>
</feature>
<evidence type="ECO:0000259" key="6">
    <source>
        <dbReference type="PROSITE" id="PS50103"/>
    </source>
</evidence>
<dbReference type="SMART" id="SM00356">
    <property type="entry name" value="ZnF_C3H1"/>
    <property type="match status" value="2"/>
</dbReference>
<dbReference type="Pfam" id="PF14608">
    <property type="entry name" value="zf-CCCH_2"/>
    <property type="match status" value="2"/>
</dbReference>
<feature type="zinc finger region" description="C3H1-type" evidence="4">
    <location>
        <begin position="32"/>
        <end position="59"/>
    </location>
</feature>
<feature type="compositionally biased region" description="Polar residues" evidence="5">
    <location>
        <begin position="265"/>
        <end position="276"/>
    </location>
</feature>
<name>A0A409WYV3_9AGAR</name>
<dbReference type="PROSITE" id="PS50103">
    <property type="entry name" value="ZF_C3H1"/>
    <property type="match status" value="2"/>
</dbReference>
<dbReference type="GO" id="GO:0061630">
    <property type="term" value="F:ubiquitin protein ligase activity"/>
    <property type="evidence" value="ECO:0007669"/>
    <property type="project" value="InterPro"/>
</dbReference>
<organism evidence="7 8">
    <name type="scientific">Panaeolus cyanescens</name>
    <dbReference type="NCBI Taxonomy" id="181874"/>
    <lineage>
        <taxon>Eukaryota</taxon>
        <taxon>Fungi</taxon>
        <taxon>Dikarya</taxon>
        <taxon>Basidiomycota</taxon>
        <taxon>Agaricomycotina</taxon>
        <taxon>Agaricomycetes</taxon>
        <taxon>Agaricomycetidae</taxon>
        <taxon>Agaricales</taxon>
        <taxon>Agaricineae</taxon>
        <taxon>Galeropsidaceae</taxon>
        <taxon>Panaeolus</taxon>
    </lineage>
</organism>
<feature type="compositionally biased region" description="Gly residues" evidence="5">
    <location>
        <begin position="109"/>
        <end position="124"/>
    </location>
</feature>
<feature type="region of interest" description="Disordered" evidence="5">
    <location>
        <begin position="95"/>
        <end position="332"/>
    </location>
</feature>
<keyword evidence="3 4" id="KW-0862">Zinc</keyword>
<dbReference type="EMBL" id="NHTK01004997">
    <property type="protein sequence ID" value="PPQ83705.1"/>
    <property type="molecule type" value="Genomic_DNA"/>
</dbReference>
<dbReference type="Gene3D" id="4.10.1000.10">
    <property type="entry name" value="Zinc finger, CCCH-type"/>
    <property type="match status" value="1"/>
</dbReference>
<gene>
    <name evidence="7" type="ORF">CVT24_008038</name>
</gene>
<evidence type="ECO:0000256" key="5">
    <source>
        <dbReference type="SAM" id="MobiDB-lite"/>
    </source>
</evidence>
<dbReference type="InterPro" id="IPR045072">
    <property type="entry name" value="MKRN-like"/>
</dbReference>